<dbReference type="Gene3D" id="1.10.600.10">
    <property type="entry name" value="Farnesyl Diphosphate Synthase"/>
    <property type="match status" value="1"/>
</dbReference>
<dbReference type="SFLD" id="SFLDS00005">
    <property type="entry name" value="Isoprenoid_Synthase_Type_I"/>
    <property type="match status" value="1"/>
</dbReference>
<evidence type="ECO:0000256" key="8">
    <source>
        <dbReference type="ARBA" id="ARBA00066511"/>
    </source>
</evidence>
<evidence type="ECO:0000256" key="4">
    <source>
        <dbReference type="ARBA" id="ARBA00022723"/>
    </source>
</evidence>
<comment type="catalytic activity">
    <reaction evidence="6">
        <text>5 isopentenyl diphosphate + (2E,6E)-farnesyl diphosphate = all-trans-octaprenyl diphosphate + 5 diphosphate</text>
        <dbReference type="Rhea" id="RHEA:27798"/>
        <dbReference type="ChEBI" id="CHEBI:33019"/>
        <dbReference type="ChEBI" id="CHEBI:57711"/>
        <dbReference type="ChEBI" id="CHEBI:128769"/>
        <dbReference type="ChEBI" id="CHEBI:175763"/>
        <dbReference type="EC" id="2.5.1.90"/>
    </reaction>
</comment>
<comment type="function">
    <text evidence="7">Supplies octaprenyl diphosphate, the precursor for the side chain of the isoprenoid quinones ubiquinone and menaquinone.</text>
</comment>
<evidence type="ECO:0000256" key="9">
    <source>
        <dbReference type="ARBA" id="ARBA00072473"/>
    </source>
</evidence>
<evidence type="ECO:0000256" key="12">
    <source>
        <dbReference type="RuleBase" id="RU004466"/>
    </source>
</evidence>
<evidence type="ECO:0000256" key="5">
    <source>
        <dbReference type="ARBA" id="ARBA00022842"/>
    </source>
</evidence>
<dbReference type="InterPro" id="IPR008949">
    <property type="entry name" value="Isoprenoid_synthase_dom_sf"/>
</dbReference>
<reference evidence="14" key="1">
    <citation type="submission" date="2017-05" db="EMBL/GenBank/DDBJ databases">
        <title>Improved OligoMM genomes.</title>
        <authorList>
            <person name="Garzetti D."/>
        </authorList>
    </citation>
    <scope>NUCLEOTIDE SEQUENCE [LARGE SCALE GENOMIC DNA]</scope>
    <source>
        <strain evidence="14">YL45</strain>
    </source>
</reference>
<dbReference type="FunFam" id="1.10.600.10:FF:000002">
    <property type="entry name" value="Octaprenyl diphosphate synthase"/>
    <property type="match status" value="1"/>
</dbReference>
<dbReference type="PANTHER" id="PTHR12001:SF69">
    <property type="entry name" value="ALL TRANS-POLYPRENYL-DIPHOSPHATE SYNTHASE PDSS1"/>
    <property type="match status" value="1"/>
</dbReference>
<dbReference type="GeneID" id="78362651"/>
<dbReference type="EMBL" id="NHMP01000004">
    <property type="protein sequence ID" value="OXE47632.1"/>
    <property type="molecule type" value="Genomic_DNA"/>
</dbReference>
<evidence type="ECO:0000256" key="6">
    <source>
        <dbReference type="ARBA" id="ARBA00051506"/>
    </source>
</evidence>
<proteinExistence type="inferred from homology"/>
<accession>A0A227KKM2</accession>
<protein>
    <recommendedName>
        <fullName evidence="9">Octaprenyl diphosphate synthase</fullName>
        <ecNumber evidence="8">2.5.1.90</ecNumber>
    </recommendedName>
    <alternativeName>
        <fullName evidence="11">All-trans-octaprenyl-diphosphate synthase</fullName>
    </alternativeName>
    <alternativeName>
        <fullName evidence="10">Octaprenyl pyrophosphate synthase</fullName>
    </alternativeName>
</protein>
<dbReference type="InterPro" id="IPR033749">
    <property type="entry name" value="Polyprenyl_synt_CS"/>
</dbReference>
<organism evidence="13 14">
    <name type="scientific">Turicimonas muris</name>
    <dbReference type="NCBI Taxonomy" id="1796652"/>
    <lineage>
        <taxon>Bacteria</taxon>
        <taxon>Pseudomonadati</taxon>
        <taxon>Pseudomonadota</taxon>
        <taxon>Betaproteobacteria</taxon>
        <taxon>Burkholderiales</taxon>
        <taxon>Sutterellaceae</taxon>
        <taxon>Turicimonas</taxon>
    </lineage>
</organism>
<dbReference type="GO" id="GO:0106350">
    <property type="term" value="F:all-trans-octaprenyl-diphosphate synthase activity"/>
    <property type="evidence" value="ECO:0007669"/>
    <property type="project" value="UniProtKB-EC"/>
</dbReference>
<evidence type="ECO:0000256" key="3">
    <source>
        <dbReference type="ARBA" id="ARBA00022679"/>
    </source>
</evidence>
<dbReference type="AlphaFoldDB" id="A0A227KKM2"/>
<dbReference type="Proteomes" id="UP000214610">
    <property type="component" value="Unassembled WGS sequence"/>
</dbReference>
<dbReference type="GO" id="GO:0008299">
    <property type="term" value="P:isoprenoid biosynthetic process"/>
    <property type="evidence" value="ECO:0007669"/>
    <property type="project" value="InterPro"/>
</dbReference>
<dbReference type="EC" id="2.5.1.90" evidence="8"/>
<comment type="similarity">
    <text evidence="2 12">Belongs to the FPP/GGPP synthase family.</text>
</comment>
<comment type="caution">
    <text evidence="13">The sequence shown here is derived from an EMBL/GenBank/DDBJ whole genome shotgun (WGS) entry which is preliminary data.</text>
</comment>
<dbReference type="CDD" id="cd00685">
    <property type="entry name" value="Trans_IPPS_HT"/>
    <property type="match status" value="1"/>
</dbReference>
<dbReference type="InterPro" id="IPR000092">
    <property type="entry name" value="Polyprenyl_synt"/>
</dbReference>
<keyword evidence="14" id="KW-1185">Reference proteome</keyword>
<evidence type="ECO:0000256" key="1">
    <source>
        <dbReference type="ARBA" id="ARBA00001946"/>
    </source>
</evidence>
<keyword evidence="3 12" id="KW-0808">Transferase</keyword>
<comment type="cofactor">
    <cofactor evidence="1">
        <name>Mg(2+)</name>
        <dbReference type="ChEBI" id="CHEBI:18420"/>
    </cofactor>
</comment>
<evidence type="ECO:0000256" key="11">
    <source>
        <dbReference type="ARBA" id="ARBA00083124"/>
    </source>
</evidence>
<evidence type="ECO:0000256" key="10">
    <source>
        <dbReference type="ARBA" id="ARBA00079637"/>
    </source>
</evidence>
<dbReference type="PANTHER" id="PTHR12001">
    <property type="entry name" value="GERANYLGERANYL PYROPHOSPHATE SYNTHASE"/>
    <property type="match status" value="1"/>
</dbReference>
<dbReference type="Pfam" id="PF00348">
    <property type="entry name" value="polyprenyl_synt"/>
    <property type="match status" value="1"/>
</dbReference>
<dbReference type="RefSeq" id="WP_066595046.1">
    <property type="nucleotide sequence ID" value="NZ_CAJTBZ010000041.1"/>
</dbReference>
<keyword evidence="4" id="KW-0479">Metal-binding</keyword>
<gene>
    <name evidence="13" type="ORF">ADH67_07515</name>
</gene>
<dbReference type="GO" id="GO:0046872">
    <property type="term" value="F:metal ion binding"/>
    <property type="evidence" value="ECO:0007669"/>
    <property type="project" value="UniProtKB-KW"/>
</dbReference>
<dbReference type="PROSITE" id="PS00723">
    <property type="entry name" value="POLYPRENYL_SYNTHASE_1"/>
    <property type="match status" value="1"/>
</dbReference>
<evidence type="ECO:0000313" key="14">
    <source>
        <dbReference type="Proteomes" id="UP000214610"/>
    </source>
</evidence>
<name>A0A227KKM2_9BURK</name>
<evidence type="ECO:0000256" key="7">
    <source>
        <dbReference type="ARBA" id="ARBA00055029"/>
    </source>
</evidence>
<dbReference type="PROSITE" id="PS00444">
    <property type="entry name" value="POLYPRENYL_SYNTHASE_2"/>
    <property type="match status" value="1"/>
</dbReference>
<dbReference type="SUPFAM" id="SSF48576">
    <property type="entry name" value="Terpenoid synthases"/>
    <property type="match status" value="1"/>
</dbReference>
<sequence length="326" mass="35959">MSHVAETVKQIIEPVASDLAEVEKAVLSDLQSDIPLIKKISDYIVSAGGKRMRPLILILIARALGYQGKEHIFLATMIEYVHTASLLHDDVVDESDLRRGKSTACFKWGNSAAVLVGDFMYSRAFQLMVKTKNIRICEIVSGAVNRVSEGEVIQLLNIHDTTVDEKRYFEVIERKTGVLFEAAARMGATIGGATKEEEEKLTQYALALGTAFQIIDDVLDYRGDEEKTGKALGADLREGKMTMPLIYALRKCSDEEAKEIKEAVKQGEGDLNSITRILEETGAIEECAITAKQIVSSGIDAISFLKPSLYKESLVKLLSLTVERDL</sequence>
<evidence type="ECO:0000256" key="2">
    <source>
        <dbReference type="ARBA" id="ARBA00006706"/>
    </source>
</evidence>
<keyword evidence="5" id="KW-0460">Magnesium</keyword>
<evidence type="ECO:0000313" key="13">
    <source>
        <dbReference type="EMBL" id="OXE47632.1"/>
    </source>
</evidence>